<dbReference type="OrthoDB" id="5625911at2"/>
<feature type="coiled-coil region" evidence="1">
    <location>
        <begin position="4"/>
        <end position="31"/>
    </location>
</feature>
<reference evidence="2 3" key="1">
    <citation type="submission" date="2016-10" db="EMBL/GenBank/DDBJ databases">
        <authorList>
            <person name="de Groot N.N."/>
        </authorList>
    </citation>
    <scope>NUCLEOTIDE SEQUENCE [LARGE SCALE GENOMIC DNA]</scope>
    <source>
        <strain evidence="2">MBHS1</strain>
    </source>
</reference>
<accession>A0A1H6FDV1</accession>
<keyword evidence="1" id="KW-0175">Coiled coil</keyword>
<sequence>MKISEELRKRIKQLEAEQNTQAQDLAELDSLKDFASIEELEKELSHIDQDMPQATPELQLQDINLEQELLPEVELNDKLVETPELHDIDLSEEMLGQGKPKAKQTTGNYAVCLLFNVKMPSEWSEEAGGGWRGKGQGTQYPSQEAANKALKQLKKKWPDYPIKIMKN</sequence>
<proteinExistence type="predicted"/>
<dbReference type="RefSeq" id="WP_103920890.1">
    <property type="nucleotide sequence ID" value="NZ_FMSV02000528.1"/>
</dbReference>
<protein>
    <submittedName>
        <fullName evidence="2">Uncharacterized protein</fullName>
    </submittedName>
</protein>
<dbReference type="AlphaFoldDB" id="A0A1H6FDV1"/>
<gene>
    <name evidence="2" type="ORF">MBHS_03089</name>
</gene>
<evidence type="ECO:0000313" key="2">
    <source>
        <dbReference type="EMBL" id="SEH07214.1"/>
    </source>
</evidence>
<evidence type="ECO:0000313" key="3">
    <source>
        <dbReference type="Proteomes" id="UP000236724"/>
    </source>
</evidence>
<keyword evidence="3" id="KW-1185">Reference proteome</keyword>
<name>A0A1H6FDV1_9GAMM</name>
<dbReference type="Proteomes" id="UP000236724">
    <property type="component" value="Unassembled WGS sequence"/>
</dbReference>
<dbReference type="EMBL" id="FMSV02000528">
    <property type="protein sequence ID" value="SEH07214.1"/>
    <property type="molecule type" value="Genomic_DNA"/>
</dbReference>
<organism evidence="2 3">
    <name type="scientific">Candidatus Venteria ishoeyi</name>
    <dbReference type="NCBI Taxonomy" id="1899563"/>
    <lineage>
        <taxon>Bacteria</taxon>
        <taxon>Pseudomonadati</taxon>
        <taxon>Pseudomonadota</taxon>
        <taxon>Gammaproteobacteria</taxon>
        <taxon>Thiotrichales</taxon>
        <taxon>Thiotrichaceae</taxon>
        <taxon>Venteria</taxon>
    </lineage>
</organism>
<evidence type="ECO:0000256" key="1">
    <source>
        <dbReference type="SAM" id="Coils"/>
    </source>
</evidence>